<organism evidence="1 2">
    <name type="scientific">Trichonephila clavata</name>
    <name type="common">Joro spider</name>
    <name type="synonym">Nephila clavata</name>
    <dbReference type="NCBI Taxonomy" id="2740835"/>
    <lineage>
        <taxon>Eukaryota</taxon>
        <taxon>Metazoa</taxon>
        <taxon>Ecdysozoa</taxon>
        <taxon>Arthropoda</taxon>
        <taxon>Chelicerata</taxon>
        <taxon>Arachnida</taxon>
        <taxon>Araneae</taxon>
        <taxon>Araneomorphae</taxon>
        <taxon>Entelegynae</taxon>
        <taxon>Araneoidea</taxon>
        <taxon>Nephilidae</taxon>
        <taxon>Trichonephila</taxon>
    </lineage>
</organism>
<dbReference type="EMBL" id="BMAO01038792">
    <property type="protein sequence ID" value="GFR27145.1"/>
    <property type="molecule type" value="Genomic_DNA"/>
</dbReference>
<proteinExistence type="predicted"/>
<protein>
    <submittedName>
        <fullName evidence="1">Uncharacterized protein</fullName>
    </submittedName>
</protein>
<keyword evidence="2" id="KW-1185">Reference proteome</keyword>
<dbReference type="AlphaFoldDB" id="A0A8X6LYZ5"/>
<dbReference type="Proteomes" id="UP000887116">
    <property type="component" value="Unassembled WGS sequence"/>
</dbReference>
<reference evidence="1" key="1">
    <citation type="submission" date="2020-07" db="EMBL/GenBank/DDBJ databases">
        <title>Multicomponent nature underlies the extraordinary mechanical properties of spider dragline silk.</title>
        <authorList>
            <person name="Kono N."/>
            <person name="Nakamura H."/>
            <person name="Mori M."/>
            <person name="Yoshida Y."/>
            <person name="Ohtoshi R."/>
            <person name="Malay A.D."/>
            <person name="Moran D.A.P."/>
            <person name="Tomita M."/>
            <person name="Numata K."/>
            <person name="Arakawa K."/>
        </authorList>
    </citation>
    <scope>NUCLEOTIDE SEQUENCE</scope>
</reference>
<gene>
    <name evidence="1" type="ORF">TNCT_297701</name>
</gene>
<evidence type="ECO:0000313" key="2">
    <source>
        <dbReference type="Proteomes" id="UP000887116"/>
    </source>
</evidence>
<comment type="caution">
    <text evidence="1">The sequence shown here is derived from an EMBL/GenBank/DDBJ whole genome shotgun (WGS) entry which is preliminary data.</text>
</comment>
<name>A0A8X6LYZ5_TRICU</name>
<evidence type="ECO:0000313" key="1">
    <source>
        <dbReference type="EMBL" id="GFR27145.1"/>
    </source>
</evidence>
<sequence length="84" mass="9752">MKEDADNLEDLKNNVPKDYDRESARLLNCSTRPSDPFVSARGKAMNLEIGPNSYEMWLEIDKHRIKLAERSLSDRVKEERTASR</sequence>
<accession>A0A8X6LYZ5</accession>